<proteinExistence type="predicted"/>
<sequence>MNLLHSNKKFDASIKIPKFIQISAKVLQSISYKFLVRFADFLFTTPIGYPTPKREQTMEESAQKKSIFVPSINRNIHVLSYGYSKKKVLLVHGWAGRSTQLFMLADKLLEKGYMVISFDGPAHGKSDGKRTYMPEFMDTIIEITKEFGPFNAAIGHSFGGMSLINTLDKKEFNLECLVTIGAADSVTNVLTNFSKNLGVKPILAEKMQQFYEKNWSVKLNDYAPMNAAKNVKIPTLVVHDSEDGDVPVRASYNIRQNLQNGTLLVTHGFGHTKILRNNNVSNKIVKFITEHT</sequence>
<reference evidence="3 4" key="1">
    <citation type="submission" date="2015-03" db="EMBL/GenBank/DDBJ databases">
        <title>Genome sequence of Tenacibaculum sp. S2-2, isolated from intestinal microbiota of sea cucumber, Apostichopus japonicas.</title>
        <authorList>
            <person name="Shao Z."/>
            <person name="Wang L."/>
            <person name="Li X."/>
        </authorList>
    </citation>
    <scope>NUCLEOTIDE SEQUENCE [LARGE SCALE GENOMIC DNA]</scope>
    <source>
        <strain evidence="3 4">S2-2</strain>
    </source>
</reference>
<dbReference type="InterPro" id="IPR050471">
    <property type="entry name" value="AB_hydrolase"/>
</dbReference>
<dbReference type="InParanoid" id="A0A1Y2PHY5"/>
<dbReference type="Pfam" id="PF12146">
    <property type="entry name" value="Hydrolase_4"/>
    <property type="match status" value="1"/>
</dbReference>
<dbReference type="SUPFAM" id="SSF53474">
    <property type="entry name" value="alpha/beta-Hydrolases"/>
    <property type="match status" value="1"/>
</dbReference>
<dbReference type="RefSeq" id="WP_086029219.1">
    <property type="nucleotide sequence ID" value="NZ_LAPZ01000001.1"/>
</dbReference>
<organism evidence="3 4">
    <name type="scientific">Tenacibaculum holothuriorum</name>
    <dbReference type="NCBI Taxonomy" id="1635173"/>
    <lineage>
        <taxon>Bacteria</taxon>
        <taxon>Pseudomonadati</taxon>
        <taxon>Bacteroidota</taxon>
        <taxon>Flavobacteriia</taxon>
        <taxon>Flavobacteriales</taxon>
        <taxon>Flavobacteriaceae</taxon>
        <taxon>Tenacibaculum</taxon>
    </lineage>
</organism>
<protein>
    <recommendedName>
        <fullName evidence="5">Alpha/beta hydrolase</fullName>
    </recommendedName>
</protein>
<dbReference type="Pfam" id="PF08386">
    <property type="entry name" value="Abhydrolase_4"/>
    <property type="match status" value="1"/>
</dbReference>
<evidence type="ECO:0000313" key="3">
    <source>
        <dbReference type="EMBL" id="OSY89407.1"/>
    </source>
</evidence>
<dbReference type="PANTHER" id="PTHR43433">
    <property type="entry name" value="HYDROLASE, ALPHA/BETA FOLD FAMILY PROTEIN"/>
    <property type="match status" value="1"/>
</dbReference>
<comment type="caution">
    <text evidence="3">The sequence shown here is derived from an EMBL/GenBank/DDBJ whole genome shotgun (WGS) entry which is preliminary data.</text>
</comment>
<accession>A0A1Y2PHY5</accession>
<name>A0A1Y2PHY5_9FLAO</name>
<feature type="domain" description="Peptidase S33 tripeptidyl aminopeptidase-like C-terminal" evidence="1">
    <location>
        <begin position="214"/>
        <end position="289"/>
    </location>
</feature>
<dbReference type="EMBL" id="LAPZ01000001">
    <property type="protein sequence ID" value="OSY89407.1"/>
    <property type="molecule type" value="Genomic_DNA"/>
</dbReference>
<dbReference type="InterPro" id="IPR013595">
    <property type="entry name" value="Pept_S33_TAP-like_C"/>
</dbReference>
<feature type="domain" description="Serine aminopeptidase S33" evidence="2">
    <location>
        <begin position="84"/>
        <end position="190"/>
    </location>
</feature>
<dbReference type="STRING" id="1635173.WH52_01880"/>
<dbReference type="OrthoDB" id="9785847at2"/>
<keyword evidence="4" id="KW-1185">Reference proteome</keyword>
<dbReference type="InterPro" id="IPR022742">
    <property type="entry name" value="Hydrolase_4"/>
</dbReference>
<evidence type="ECO:0000259" key="2">
    <source>
        <dbReference type="Pfam" id="PF12146"/>
    </source>
</evidence>
<evidence type="ECO:0000259" key="1">
    <source>
        <dbReference type="Pfam" id="PF08386"/>
    </source>
</evidence>
<evidence type="ECO:0000313" key="4">
    <source>
        <dbReference type="Proteomes" id="UP000194221"/>
    </source>
</evidence>
<dbReference type="AlphaFoldDB" id="A0A1Y2PHY5"/>
<gene>
    <name evidence="3" type="ORF">WH52_01880</name>
</gene>
<dbReference type="Gene3D" id="3.40.50.1820">
    <property type="entry name" value="alpha/beta hydrolase"/>
    <property type="match status" value="1"/>
</dbReference>
<dbReference type="InterPro" id="IPR029058">
    <property type="entry name" value="AB_hydrolase_fold"/>
</dbReference>
<dbReference type="PANTHER" id="PTHR43433:SF5">
    <property type="entry name" value="AB HYDROLASE-1 DOMAIN-CONTAINING PROTEIN"/>
    <property type="match status" value="1"/>
</dbReference>
<evidence type="ECO:0008006" key="5">
    <source>
        <dbReference type="Google" id="ProtNLM"/>
    </source>
</evidence>
<dbReference type="Proteomes" id="UP000194221">
    <property type="component" value="Unassembled WGS sequence"/>
</dbReference>